<comment type="caution">
    <text evidence="1">The sequence shown here is derived from an EMBL/GenBank/DDBJ whole genome shotgun (WGS) entry which is preliminary data.</text>
</comment>
<sequence>MTKNDVYLVIDCVKRPVYEFEPKGREKKMNLTGIYLWALWKLLERENRRELRRGDEKWMQWPKRKI</sequence>
<dbReference type="Proteomes" id="UP000886805">
    <property type="component" value="Unassembled WGS sequence"/>
</dbReference>
<organism evidence="1 2">
    <name type="scientific">Candidatus Anaerobutyricum stercoripullorum</name>
    <dbReference type="NCBI Taxonomy" id="2838456"/>
    <lineage>
        <taxon>Bacteria</taxon>
        <taxon>Bacillati</taxon>
        <taxon>Bacillota</taxon>
        <taxon>Clostridia</taxon>
        <taxon>Lachnospirales</taxon>
        <taxon>Lachnospiraceae</taxon>
        <taxon>Anaerobutyricum</taxon>
    </lineage>
</organism>
<reference evidence="1" key="2">
    <citation type="submission" date="2021-04" db="EMBL/GenBank/DDBJ databases">
        <authorList>
            <person name="Gilroy R."/>
        </authorList>
    </citation>
    <scope>NUCLEOTIDE SEQUENCE</scope>
    <source>
        <strain evidence="1">ChiSxjej3B15-1167</strain>
    </source>
</reference>
<gene>
    <name evidence="1" type="ORF">H9849_07745</name>
</gene>
<dbReference type="AlphaFoldDB" id="A0A9D1X5L7"/>
<protein>
    <submittedName>
        <fullName evidence="1">Uncharacterized protein</fullName>
    </submittedName>
</protein>
<evidence type="ECO:0000313" key="1">
    <source>
        <dbReference type="EMBL" id="HIX72901.1"/>
    </source>
</evidence>
<name>A0A9D1X5L7_9FIRM</name>
<evidence type="ECO:0000313" key="2">
    <source>
        <dbReference type="Proteomes" id="UP000886805"/>
    </source>
</evidence>
<dbReference type="EMBL" id="DXEQ01000227">
    <property type="protein sequence ID" value="HIX72901.1"/>
    <property type="molecule type" value="Genomic_DNA"/>
</dbReference>
<proteinExistence type="predicted"/>
<reference evidence="1" key="1">
    <citation type="journal article" date="2021" name="PeerJ">
        <title>Extensive microbial diversity within the chicken gut microbiome revealed by metagenomics and culture.</title>
        <authorList>
            <person name="Gilroy R."/>
            <person name="Ravi A."/>
            <person name="Getino M."/>
            <person name="Pursley I."/>
            <person name="Horton D.L."/>
            <person name="Alikhan N.F."/>
            <person name="Baker D."/>
            <person name="Gharbi K."/>
            <person name="Hall N."/>
            <person name="Watson M."/>
            <person name="Adriaenssens E.M."/>
            <person name="Foster-Nyarko E."/>
            <person name="Jarju S."/>
            <person name="Secka A."/>
            <person name="Antonio M."/>
            <person name="Oren A."/>
            <person name="Chaudhuri R.R."/>
            <person name="La Ragione R."/>
            <person name="Hildebrand F."/>
            <person name="Pallen M.J."/>
        </authorList>
    </citation>
    <scope>NUCLEOTIDE SEQUENCE</scope>
    <source>
        <strain evidence="1">ChiSxjej3B15-1167</strain>
    </source>
</reference>
<accession>A0A9D1X5L7</accession>